<dbReference type="Gene3D" id="1.10.630.10">
    <property type="entry name" value="Cytochrome P450"/>
    <property type="match status" value="1"/>
</dbReference>
<keyword evidence="5 6" id="KW-0349">Heme</keyword>
<dbReference type="PRINTS" id="PR00463">
    <property type="entry name" value="EP450I"/>
</dbReference>
<dbReference type="Proteomes" id="UP000199069">
    <property type="component" value="Unassembled WGS sequence"/>
</dbReference>
<dbReference type="PRINTS" id="PR00385">
    <property type="entry name" value="P450"/>
</dbReference>
<dbReference type="GO" id="GO:0016705">
    <property type="term" value="F:oxidoreductase activity, acting on paired donors, with incorporation or reduction of molecular oxygen"/>
    <property type="evidence" value="ECO:0007669"/>
    <property type="project" value="InterPro"/>
</dbReference>
<dbReference type="EMBL" id="CWKI01000009">
    <property type="protein sequence ID" value="CTR08999.1"/>
    <property type="molecule type" value="Genomic_DNA"/>
</dbReference>
<evidence type="ECO:0000313" key="8">
    <source>
        <dbReference type="Proteomes" id="UP000199069"/>
    </source>
</evidence>
<dbReference type="Pfam" id="PF00067">
    <property type="entry name" value="p450"/>
    <property type="match status" value="1"/>
</dbReference>
<organism evidence="7 8">
    <name type="scientific">Rhodotorula toruloides</name>
    <name type="common">Yeast</name>
    <name type="synonym">Rhodosporidium toruloides</name>
    <dbReference type="NCBI Taxonomy" id="5286"/>
    <lineage>
        <taxon>Eukaryota</taxon>
        <taxon>Fungi</taxon>
        <taxon>Dikarya</taxon>
        <taxon>Basidiomycota</taxon>
        <taxon>Pucciniomycotina</taxon>
        <taxon>Microbotryomycetes</taxon>
        <taxon>Sporidiobolales</taxon>
        <taxon>Sporidiobolaceae</taxon>
        <taxon>Rhodotorula</taxon>
    </lineage>
</organism>
<dbReference type="GO" id="GO:0020037">
    <property type="term" value="F:heme binding"/>
    <property type="evidence" value="ECO:0007669"/>
    <property type="project" value="InterPro"/>
</dbReference>
<feature type="binding site" description="axial binding residue" evidence="5">
    <location>
        <position position="474"/>
    </location>
    <ligand>
        <name>heme</name>
        <dbReference type="ChEBI" id="CHEBI:30413"/>
    </ligand>
    <ligandPart>
        <name>Fe</name>
        <dbReference type="ChEBI" id="CHEBI:18248"/>
    </ligandPart>
</feature>
<dbReference type="PANTHER" id="PTHR24305">
    <property type="entry name" value="CYTOCHROME P450"/>
    <property type="match status" value="1"/>
</dbReference>
<dbReference type="AlphaFoldDB" id="A0A0K3CH09"/>
<dbReference type="InterPro" id="IPR050121">
    <property type="entry name" value="Cytochrome_P450_monoxygenase"/>
</dbReference>
<comment type="similarity">
    <text evidence="2 6">Belongs to the cytochrome P450 family.</text>
</comment>
<keyword evidence="3 5" id="KW-0479">Metal-binding</keyword>
<dbReference type="SUPFAM" id="SSF48264">
    <property type="entry name" value="Cytochrome P450"/>
    <property type="match status" value="1"/>
</dbReference>
<dbReference type="STRING" id="5286.A0A0K3CH09"/>
<keyword evidence="4 5" id="KW-0408">Iron</keyword>
<evidence type="ECO:0000256" key="3">
    <source>
        <dbReference type="ARBA" id="ARBA00022723"/>
    </source>
</evidence>
<protein>
    <submittedName>
        <fullName evidence="7">BY PROTMAP: gi|472582895|gb|EMS20557.1| cytochrome P450 [Rhodosporidium toruloides NP11] gi|647396776|emb|CDR39300.1| RHTO0S04e03708g1_1 [Rhodosporidium toruloides]</fullName>
    </submittedName>
</protein>
<evidence type="ECO:0000256" key="1">
    <source>
        <dbReference type="ARBA" id="ARBA00001971"/>
    </source>
</evidence>
<dbReference type="GO" id="GO:0005506">
    <property type="term" value="F:iron ion binding"/>
    <property type="evidence" value="ECO:0007669"/>
    <property type="project" value="InterPro"/>
</dbReference>
<dbReference type="OMA" id="WFLEAHN"/>
<dbReference type="GO" id="GO:0004497">
    <property type="term" value="F:monooxygenase activity"/>
    <property type="evidence" value="ECO:0007669"/>
    <property type="project" value="UniProtKB-KW"/>
</dbReference>
<dbReference type="InterPro" id="IPR001128">
    <property type="entry name" value="Cyt_P450"/>
</dbReference>
<accession>A0A0K3CH09</accession>
<evidence type="ECO:0000256" key="5">
    <source>
        <dbReference type="PIRSR" id="PIRSR602401-1"/>
    </source>
</evidence>
<comment type="cofactor">
    <cofactor evidence="1 5">
        <name>heme</name>
        <dbReference type="ChEBI" id="CHEBI:30413"/>
    </cofactor>
</comment>
<evidence type="ECO:0000313" key="7">
    <source>
        <dbReference type="EMBL" id="CTR08999.1"/>
    </source>
</evidence>
<dbReference type="CDD" id="cd11060">
    <property type="entry name" value="CYP57A1-like"/>
    <property type="match status" value="1"/>
</dbReference>
<gene>
    <name evidence="7" type="primary">FGENESH: predicted gene_9.206</name>
    <name evidence="7" type="ORF">BN2166_0048600</name>
</gene>
<evidence type="ECO:0000256" key="6">
    <source>
        <dbReference type="RuleBase" id="RU000461"/>
    </source>
</evidence>
<dbReference type="InterPro" id="IPR036396">
    <property type="entry name" value="Cyt_P450_sf"/>
</dbReference>
<reference evidence="7 8" key="1">
    <citation type="submission" date="2015-07" db="EMBL/GenBank/DDBJ databases">
        <authorList>
            <person name="Cajimat M.N.B."/>
            <person name="Milazzo M.L."/>
            <person name="Fulhorst C.F."/>
        </authorList>
    </citation>
    <scope>NUCLEOTIDE SEQUENCE [LARGE SCALE GENOMIC DNA]</scope>
    <source>
        <strain evidence="7">Single colony</strain>
    </source>
</reference>
<sequence length="549" mass="60741">MSLAQVVDFASEHLPLTLALTVLASLASWAVYNAFFSPLADVPGPLSARLGLGSWMSNRALSYDMGWKLAEQHEKHGAAVRVSRNMVSLVDPAVIGEIYRYGGKFEKTSFYSYFRADKPSLMSTLGNHDHALMRRAESPAYTMTLLVDLEEHVDSCLDDLVSYFDKAIVTGKGKGTVDMGEMMQLLAMDVIGELAFGGTFGLCKAGKDTQGFLPMLEAFVDVCCLCGLYGSSCRLLLNADFSFAGTQPWAGLPLIAFCNWKVGAQGPQALAAKSSKAVKDRLEQIKKAYETGDEPRRDMLSKLVMAKNADGSPYSVRQIEVAASSILGAGSDTTAITMRALLYFIVRDPAVYAKVMRDIEDAFDSGLLSLPIKYSDGTKLSYFQSCLKETLRLHPAVPWTLPRIVPKEGAVLAGRYYAPGTQVAMSPFVFHRRTEAFGPDAAVFRPERWLEATEEEKKVMERNLITFGSGSRVCIGKNISLMEITKVLPTLLWKYRFSFTPRNQPNSPHKLPGRAVDGTYDDKEPWHVKSQWFAVQADYWVDVEERDDA</sequence>
<evidence type="ECO:0000256" key="4">
    <source>
        <dbReference type="ARBA" id="ARBA00023004"/>
    </source>
</evidence>
<evidence type="ECO:0000256" key="2">
    <source>
        <dbReference type="ARBA" id="ARBA00010617"/>
    </source>
</evidence>
<dbReference type="InterPro" id="IPR002401">
    <property type="entry name" value="Cyt_P450_E_grp-I"/>
</dbReference>
<proteinExistence type="inferred from homology"/>
<keyword evidence="6" id="KW-0560">Oxidoreductase</keyword>
<name>A0A0K3CH09_RHOTO</name>
<dbReference type="PANTHER" id="PTHR24305:SF232">
    <property type="entry name" value="P450, PUTATIVE (EUROFUNG)-RELATED"/>
    <property type="match status" value="1"/>
</dbReference>
<keyword evidence="6" id="KW-0503">Monooxygenase</keyword>
<keyword evidence="8" id="KW-1185">Reference proteome</keyword>
<dbReference type="InterPro" id="IPR017972">
    <property type="entry name" value="Cyt_P450_CS"/>
</dbReference>
<dbReference type="PROSITE" id="PS00086">
    <property type="entry name" value="CYTOCHROME_P450"/>
    <property type="match status" value="1"/>
</dbReference>